<dbReference type="OrthoDB" id="10396874at2759"/>
<dbReference type="GeneID" id="64962159"/>
<accession>A0A7R7X0L5</accession>
<evidence type="ECO:0000313" key="2">
    <source>
        <dbReference type="Proteomes" id="UP000661280"/>
    </source>
</evidence>
<organism evidence="1 2">
    <name type="scientific">Aspergillus kawachii</name>
    <name type="common">White koji mold</name>
    <name type="synonym">Aspergillus awamori var. kawachi</name>
    <dbReference type="NCBI Taxonomy" id="1069201"/>
    <lineage>
        <taxon>Eukaryota</taxon>
        <taxon>Fungi</taxon>
        <taxon>Dikarya</taxon>
        <taxon>Ascomycota</taxon>
        <taxon>Pezizomycotina</taxon>
        <taxon>Eurotiomycetes</taxon>
        <taxon>Eurotiomycetidae</taxon>
        <taxon>Eurotiales</taxon>
        <taxon>Aspergillaceae</taxon>
        <taxon>Aspergillus</taxon>
        <taxon>Aspergillus subgen. Circumdati</taxon>
    </lineage>
</organism>
<dbReference type="AlphaFoldDB" id="A0A7R7X0L5"/>
<proteinExistence type="predicted"/>
<reference evidence="1" key="2">
    <citation type="submission" date="2021-02" db="EMBL/GenBank/DDBJ databases">
        <title>Aspergillus luchuensis mut. kawachii IFO 4304 genome sequence.</title>
        <authorList>
            <person name="Mori K."/>
            <person name="Kadooka C."/>
            <person name="Goto M."/>
            <person name="Futagami T."/>
        </authorList>
    </citation>
    <scope>NUCLEOTIDE SEQUENCE</scope>
    <source>
        <strain evidence="1">IFO 4308</strain>
    </source>
</reference>
<gene>
    <name evidence="1" type="ORF">AKAW2_51179S</name>
</gene>
<protein>
    <submittedName>
        <fullName evidence="1">Uncharacterized protein</fullName>
    </submittedName>
</protein>
<sequence length="100" mass="11399">MIVWLTRSSESDISRCWTVGVSDTGLRREYICSCVRHCHRALQGDTPHVTTKSNFNTENNCYTGFSALPSYYTTTQLKRRSLSSLPTYPSLRNSYPPSLE</sequence>
<dbReference type="RefSeq" id="XP_041544600.1">
    <property type="nucleotide sequence ID" value="XM_041691079.1"/>
</dbReference>
<evidence type="ECO:0000313" key="1">
    <source>
        <dbReference type="EMBL" id="BCS00838.1"/>
    </source>
</evidence>
<reference evidence="1" key="1">
    <citation type="submission" date="2021-01" db="EMBL/GenBank/DDBJ databases">
        <authorList>
            <consortium name="Aspergillus luchuensis mut. kawachii IFO 4304 genome sequencing consortium"/>
            <person name="Kazuki M."/>
            <person name="Futagami T."/>
        </authorList>
    </citation>
    <scope>NUCLEOTIDE SEQUENCE</scope>
    <source>
        <strain evidence="1">IFO 4308</strain>
    </source>
</reference>
<dbReference type="EMBL" id="AP024429">
    <property type="protein sequence ID" value="BCS00838.1"/>
    <property type="molecule type" value="Genomic_DNA"/>
</dbReference>
<name>A0A7R7X0L5_ASPKA</name>
<dbReference type="Proteomes" id="UP000661280">
    <property type="component" value="Chromosome 5"/>
</dbReference>
<keyword evidence="2" id="KW-1185">Reference proteome</keyword>
<dbReference type="KEGG" id="aluc:AKAW2_51179S"/>